<reference evidence="1 2" key="1">
    <citation type="submission" date="2016-11" db="EMBL/GenBank/DDBJ databases">
        <authorList>
            <person name="Jaros S."/>
            <person name="Januszkiewicz K."/>
            <person name="Wedrychowicz H."/>
        </authorList>
    </citation>
    <scope>NUCLEOTIDE SEQUENCE [LARGE SCALE GENOMIC DNA]</scope>
    <source>
        <strain evidence="1 2">DSM 26897</strain>
    </source>
</reference>
<organism evidence="1 2">
    <name type="scientific">Cnuella takakiae</name>
    <dbReference type="NCBI Taxonomy" id="1302690"/>
    <lineage>
        <taxon>Bacteria</taxon>
        <taxon>Pseudomonadati</taxon>
        <taxon>Bacteroidota</taxon>
        <taxon>Chitinophagia</taxon>
        <taxon>Chitinophagales</taxon>
        <taxon>Chitinophagaceae</taxon>
        <taxon>Cnuella</taxon>
    </lineage>
</organism>
<proteinExistence type="predicted"/>
<dbReference type="STRING" id="1302690.BUE76_07740"/>
<gene>
    <name evidence="1" type="ORF">SAMN05444008_10951</name>
</gene>
<dbReference type="Proteomes" id="UP000184368">
    <property type="component" value="Unassembled WGS sequence"/>
</dbReference>
<keyword evidence="2" id="KW-1185">Reference proteome</keyword>
<evidence type="ECO:0000313" key="1">
    <source>
        <dbReference type="EMBL" id="SHF53498.1"/>
    </source>
</evidence>
<dbReference type="GO" id="GO:0016740">
    <property type="term" value="F:transferase activity"/>
    <property type="evidence" value="ECO:0007669"/>
    <property type="project" value="UniProtKB-KW"/>
</dbReference>
<dbReference type="RefSeq" id="WP_073043729.1">
    <property type="nucleotide sequence ID" value="NZ_FQUO01000009.1"/>
</dbReference>
<keyword evidence="1" id="KW-0808">Transferase</keyword>
<dbReference type="Pfam" id="PF08843">
    <property type="entry name" value="AbiEii"/>
    <property type="match status" value="1"/>
</dbReference>
<sequence>MDSSYQQNVTRIRAVANAMKPLEQKVVFVGGATVALYTNPEASIEVRPTDDVDVVIELATYGSYARLEERLRAIGFVNDQESKVICRYKIRGITVDIMPTDPAVIGFSNRWYGEGFEQAVLYPITERESIYIFPLEYLIATKLEAFLSRGNMDFLFSHDFEDLVYLLEHARGLEEKLKDTTGGMKAYMKATLKVLSSHSDFEEGLYAHLSPAHAQYHADRIQKLIAALI</sequence>
<accession>A0A1M5CFJ1</accession>
<dbReference type="InterPro" id="IPR014942">
    <property type="entry name" value="AbiEii"/>
</dbReference>
<protein>
    <submittedName>
        <fullName evidence="1">Nucleotidyl transferase AbiEii toxin, Type IV TA system</fullName>
    </submittedName>
</protein>
<dbReference type="EMBL" id="FQUO01000009">
    <property type="protein sequence ID" value="SHF53498.1"/>
    <property type="molecule type" value="Genomic_DNA"/>
</dbReference>
<evidence type="ECO:0000313" key="2">
    <source>
        <dbReference type="Proteomes" id="UP000184368"/>
    </source>
</evidence>
<dbReference type="AlphaFoldDB" id="A0A1M5CFJ1"/>
<dbReference type="OrthoDB" id="114489at2"/>
<name>A0A1M5CFJ1_9BACT</name>